<accession>A0A932VS10</accession>
<reference evidence="2" key="1">
    <citation type="submission" date="2020-07" db="EMBL/GenBank/DDBJ databases">
        <title>Huge and variable diversity of episymbiotic CPR bacteria and DPANN archaea in groundwater ecosystems.</title>
        <authorList>
            <person name="He C.Y."/>
            <person name="Keren R."/>
            <person name="Whittaker M."/>
            <person name="Farag I.F."/>
            <person name="Doudna J."/>
            <person name="Cate J.H.D."/>
            <person name="Banfield J.F."/>
        </authorList>
    </citation>
    <scope>NUCLEOTIDE SEQUENCE</scope>
    <source>
        <strain evidence="2">NC_groundwater_973_Pr1_S-0.2um_54_13</strain>
    </source>
</reference>
<comment type="caution">
    <text evidence="2">The sequence shown here is derived from an EMBL/GenBank/DDBJ whole genome shotgun (WGS) entry which is preliminary data.</text>
</comment>
<feature type="non-terminal residue" evidence="2">
    <location>
        <position position="1"/>
    </location>
</feature>
<keyword evidence="1" id="KW-0175">Coiled coil</keyword>
<dbReference type="AlphaFoldDB" id="A0A932VS10"/>
<evidence type="ECO:0000256" key="1">
    <source>
        <dbReference type="SAM" id="Coils"/>
    </source>
</evidence>
<evidence type="ECO:0000313" key="2">
    <source>
        <dbReference type="EMBL" id="MBI3631229.1"/>
    </source>
</evidence>
<protein>
    <submittedName>
        <fullName evidence="2">Uncharacterized protein</fullName>
    </submittedName>
</protein>
<feature type="coiled-coil region" evidence="1">
    <location>
        <begin position="300"/>
        <end position="327"/>
    </location>
</feature>
<organism evidence="2 3">
    <name type="scientific">Candidatus Sungiibacteriota bacterium</name>
    <dbReference type="NCBI Taxonomy" id="2750080"/>
    <lineage>
        <taxon>Bacteria</taxon>
        <taxon>Candidatus Sungiibacteriota</taxon>
    </lineage>
</organism>
<proteinExistence type="predicted"/>
<sequence>GAYLLALDSKIAVESTAGTRILEVFKAGKEFLGGRAAERKCETYNDPDPYAEVQNHTTCHTEYNTKTPGGLIADTLSKAVGSGIDFAVVADEIQEAIATVVNSLINKMISETYTAINSSNGEDTSGRGIYDPGASRLPFGADQLQDSRFFKQVPNFIFTADVAVATINQIAASTQQNLFSLREQINNTNAQIQSLQAQDPTSSDPVIQAQIRALQANLVTLRSSQADLATRLSTQLGQQAAILASEGELAAIHRTLVTDTTADEIARTADQLEPAINRLQQAANQIPGVPQPIVATGNVKQDTLAQLANAKSNVQDEKNLYQAILAEMDQRIATSTTSTATKNTLIARRPDVTSQASRLSDALASLQRISDTLTAATDDAVIKSLRKNAIAQIVVADGELKSANTLMTSIEPILREP</sequence>
<evidence type="ECO:0000313" key="3">
    <source>
        <dbReference type="Proteomes" id="UP000753196"/>
    </source>
</evidence>
<feature type="coiled-coil region" evidence="1">
    <location>
        <begin position="171"/>
        <end position="198"/>
    </location>
</feature>
<gene>
    <name evidence="2" type="ORF">HY221_02730</name>
</gene>
<dbReference type="EMBL" id="JACQCR010000062">
    <property type="protein sequence ID" value="MBI3631229.1"/>
    <property type="molecule type" value="Genomic_DNA"/>
</dbReference>
<name>A0A932VS10_9BACT</name>
<dbReference type="Proteomes" id="UP000753196">
    <property type="component" value="Unassembled WGS sequence"/>
</dbReference>